<organism evidence="3 4">
    <name type="scientific">Fusobacterium pseudoperiodonticum</name>
    <dbReference type="NCBI Taxonomy" id="2663009"/>
    <lineage>
        <taxon>Bacteria</taxon>
        <taxon>Fusobacteriati</taxon>
        <taxon>Fusobacteriota</taxon>
        <taxon>Fusobacteriia</taxon>
        <taxon>Fusobacteriales</taxon>
        <taxon>Fusobacteriaceae</taxon>
        <taxon>Fusobacterium</taxon>
    </lineage>
</organism>
<dbReference type="PROSITE" id="PS51154">
    <property type="entry name" value="MACRO"/>
    <property type="match status" value="1"/>
</dbReference>
<dbReference type="Proteomes" id="UP000228552">
    <property type="component" value="Chromosome"/>
</dbReference>
<evidence type="ECO:0000313" key="3">
    <source>
        <dbReference type="EMBL" id="ATV60753.1"/>
    </source>
</evidence>
<keyword evidence="4" id="KW-1185">Reference proteome</keyword>
<name>A0AAD0AJU2_9FUSO</name>
<evidence type="ECO:0000256" key="1">
    <source>
        <dbReference type="ARBA" id="ARBA00035885"/>
    </source>
</evidence>
<dbReference type="InterPro" id="IPR043472">
    <property type="entry name" value="Macro_dom-like"/>
</dbReference>
<sequence>MLTFVTGNILESDAEALVNPVNTQGIMGKGLAFQFKKKFPNNYKLYLEKCSNNSFDIGTELVWIEEDNKIVINFPTKRSWRENTKPEYIDEGLKQLKILIKKLNIKSIAIPPIGAGNGKLDWDIVLKKIKDFENELNNIEVIVYAPTSDIVKLNKAHYYIVHTLLTASNNGIDKSLINDVFFQKLIFLADKDNYFQFNKDLKGPFSKLLSLKYNEVKDYSKIRKFSLLTIKEEMLKQNTSENLKKDEKHIEKGIKLFLDMQKYLSLNKNDIENNRDKIELLGTILYLLRNENNHSFSSAELFNKVISWNNRKKEKYNKKDVDEMLNFLSSENIIKSDIFGNFNYIK</sequence>
<accession>A0AAD0AJU2</accession>
<gene>
    <name evidence="3" type="ORF">CTM74_02165</name>
</gene>
<dbReference type="GO" id="GO:0140291">
    <property type="term" value="P:peptidyl-glutamate ADP-deribosylation"/>
    <property type="evidence" value="ECO:0007669"/>
    <property type="project" value="TreeGrafter"/>
</dbReference>
<reference evidence="3 4" key="1">
    <citation type="submission" date="2017-11" db="EMBL/GenBank/DDBJ databases">
        <title>Genome sequencing of Fusobacterium periodonticum KCOM 1263.</title>
        <authorList>
            <person name="Kook J.-K."/>
            <person name="Park S.-N."/>
            <person name="Lim Y.K."/>
        </authorList>
    </citation>
    <scope>NUCLEOTIDE SEQUENCE [LARGE SCALE GENOMIC DNA]</scope>
    <source>
        <strain evidence="3 4">KCOM 1263</strain>
    </source>
</reference>
<dbReference type="PANTHER" id="PTHR12521">
    <property type="entry name" value="PROTEIN C6ORF130"/>
    <property type="match status" value="1"/>
</dbReference>
<dbReference type="InterPro" id="IPR002589">
    <property type="entry name" value="Macro_dom"/>
</dbReference>
<protein>
    <recommendedName>
        <fullName evidence="2">Macro domain-containing protein</fullName>
    </recommendedName>
</protein>
<dbReference type="SMART" id="SM00506">
    <property type="entry name" value="A1pp"/>
    <property type="match status" value="1"/>
</dbReference>
<evidence type="ECO:0000313" key="4">
    <source>
        <dbReference type="Proteomes" id="UP000228552"/>
    </source>
</evidence>
<dbReference type="InterPro" id="IPR050892">
    <property type="entry name" value="ADP-ribose_metab_enzymes"/>
</dbReference>
<dbReference type="PANTHER" id="PTHR12521:SF0">
    <property type="entry name" value="ADP-RIBOSE GLYCOHYDROLASE OARD1"/>
    <property type="match status" value="1"/>
</dbReference>
<dbReference type="RefSeq" id="WP_099986492.1">
    <property type="nucleotide sequence ID" value="NZ_CP024700.1"/>
</dbReference>
<evidence type="ECO:0000259" key="2">
    <source>
        <dbReference type="PROSITE" id="PS51154"/>
    </source>
</evidence>
<dbReference type="EMBL" id="CP024700">
    <property type="protein sequence ID" value="ATV60753.1"/>
    <property type="molecule type" value="Genomic_DNA"/>
</dbReference>
<dbReference type="SUPFAM" id="SSF52949">
    <property type="entry name" value="Macro domain-like"/>
    <property type="match status" value="1"/>
</dbReference>
<proteinExistence type="predicted"/>
<dbReference type="Gene3D" id="3.40.220.10">
    <property type="entry name" value="Leucine Aminopeptidase, subunit E, domain 1"/>
    <property type="match status" value="1"/>
</dbReference>
<dbReference type="CDD" id="cd02901">
    <property type="entry name" value="Macro_Poa1p-like"/>
    <property type="match status" value="1"/>
</dbReference>
<dbReference type="AlphaFoldDB" id="A0AAD0AJU2"/>
<dbReference type="Pfam" id="PF01661">
    <property type="entry name" value="Macro"/>
    <property type="match status" value="1"/>
</dbReference>
<comment type="catalytic activity">
    <reaction evidence="1">
        <text>an N-(ADP-alpha-D-ribosyl)-thymidine in DNA + H2O = a thymidine in DNA + ADP-D-ribose</text>
        <dbReference type="Rhea" id="RHEA:71655"/>
        <dbReference type="Rhea" id="RHEA-COMP:13556"/>
        <dbReference type="Rhea" id="RHEA-COMP:18051"/>
        <dbReference type="ChEBI" id="CHEBI:15377"/>
        <dbReference type="ChEBI" id="CHEBI:57967"/>
        <dbReference type="ChEBI" id="CHEBI:137386"/>
        <dbReference type="ChEBI" id="CHEBI:191199"/>
    </reaction>
    <physiologicalReaction direction="left-to-right" evidence="1">
        <dbReference type="Rhea" id="RHEA:71656"/>
    </physiologicalReaction>
</comment>
<feature type="domain" description="Macro" evidence="2">
    <location>
        <begin position="1"/>
        <end position="160"/>
    </location>
</feature>